<organism evidence="3 4">
    <name type="scientific">Ciona intestinalis</name>
    <name type="common">Transparent sea squirt</name>
    <name type="synonym">Ascidia intestinalis</name>
    <dbReference type="NCBI Taxonomy" id="7719"/>
    <lineage>
        <taxon>Eukaryota</taxon>
        <taxon>Metazoa</taxon>
        <taxon>Chordata</taxon>
        <taxon>Tunicata</taxon>
        <taxon>Ascidiacea</taxon>
        <taxon>Phlebobranchia</taxon>
        <taxon>Cionidae</taxon>
        <taxon>Ciona</taxon>
    </lineage>
</organism>
<evidence type="ECO:0000313" key="3">
    <source>
        <dbReference type="Ensembl" id="ENSCINP00000028058.2"/>
    </source>
</evidence>
<dbReference type="InParanoid" id="F6W5H5"/>
<reference evidence="3" key="3">
    <citation type="submission" date="2025-09" db="UniProtKB">
        <authorList>
            <consortium name="Ensembl"/>
        </authorList>
    </citation>
    <scope>IDENTIFICATION</scope>
</reference>
<evidence type="ECO:0000313" key="4">
    <source>
        <dbReference type="Proteomes" id="UP000008144"/>
    </source>
</evidence>
<proteinExistence type="predicted"/>
<feature type="region of interest" description="Disordered" evidence="2">
    <location>
        <begin position="192"/>
        <end position="211"/>
    </location>
</feature>
<protein>
    <submittedName>
        <fullName evidence="3">Uncharacterized protein</fullName>
    </submittedName>
</protein>
<dbReference type="HOGENOM" id="CLU_1307321_0_0_1"/>
<dbReference type="Ensembl" id="ENSCINT00000028304.2">
    <property type="protein sequence ID" value="ENSCINP00000028058.2"/>
    <property type="gene ID" value="ENSCING00000016074.2"/>
</dbReference>
<dbReference type="AlphaFoldDB" id="F6W5H5"/>
<reference evidence="3" key="2">
    <citation type="submission" date="2025-08" db="UniProtKB">
        <authorList>
            <consortium name="Ensembl"/>
        </authorList>
    </citation>
    <scope>IDENTIFICATION</scope>
</reference>
<keyword evidence="4" id="KW-1185">Reference proteome</keyword>
<keyword evidence="1" id="KW-0175">Coiled coil</keyword>
<evidence type="ECO:0000256" key="2">
    <source>
        <dbReference type="SAM" id="MobiDB-lite"/>
    </source>
</evidence>
<feature type="coiled-coil region" evidence="1">
    <location>
        <begin position="65"/>
        <end position="92"/>
    </location>
</feature>
<sequence length="211" mass="24847">MKQYYDDWKKTRRVKSFEEWKKQKQKEKRLNMMDNAQKESLQCVSEWMALDRQELAQSEFTKWRLRKESLSLERAQVELMEARELRKKAEQKARLKRAWLKARTMLNWKNITLPDKRNPLNKSDDTGKDSFKAIETNQSVNKLQLDEGFSEFSDSCVEDYDVKNVKSDSEPPGLLGELLKYDVSLNEVAEITPTHHDSSDDNAQVLAQDIQ</sequence>
<reference evidence="4" key="1">
    <citation type="journal article" date="2002" name="Science">
        <title>The draft genome of Ciona intestinalis: insights into chordate and vertebrate origins.</title>
        <authorList>
            <person name="Dehal P."/>
            <person name="Satou Y."/>
            <person name="Campbell R.K."/>
            <person name="Chapman J."/>
            <person name="Degnan B."/>
            <person name="De Tomaso A."/>
            <person name="Davidson B."/>
            <person name="Di Gregorio A."/>
            <person name="Gelpke M."/>
            <person name="Goodstein D.M."/>
            <person name="Harafuji N."/>
            <person name="Hastings K.E."/>
            <person name="Ho I."/>
            <person name="Hotta K."/>
            <person name="Huang W."/>
            <person name="Kawashima T."/>
            <person name="Lemaire P."/>
            <person name="Martinez D."/>
            <person name="Meinertzhagen I.A."/>
            <person name="Necula S."/>
            <person name="Nonaka M."/>
            <person name="Putnam N."/>
            <person name="Rash S."/>
            <person name="Saiga H."/>
            <person name="Satake M."/>
            <person name="Terry A."/>
            <person name="Yamada L."/>
            <person name="Wang H.G."/>
            <person name="Awazu S."/>
            <person name="Azumi K."/>
            <person name="Boore J."/>
            <person name="Branno M."/>
            <person name="Chin-Bow S."/>
            <person name="DeSantis R."/>
            <person name="Doyle S."/>
            <person name="Francino P."/>
            <person name="Keys D.N."/>
            <person name="Haga S."/>
            <person name="Hayashi H."/>
            <person name="Hino K."/>
            <person name="Imai K.S."/>
            <person name="Inaba K."/>
            <person name="Kano S."/>
            <person name="Kobayashi K."/>
            <person name="Kobayashi M."/>
            <person name="Lee B.I."/>
            <person name="Makabe K.W."/>
            <person name="Manohar C."/>
            <person name="Matassi G."/>
            <person name="Medina M."/>
            <person name="Mochizuki Y."/>
            <person name="Mount S."/>
            <person name="Morishita T."/>
            <person name="Miura S."/>
            <person name="Nakayama A."/>
            <person name="Nishizaka S."/>
            <person name="Nomoto H."/>
            <person name="Ohta F."/>
            <person name="Oishi K."/>
            <person name="Rigoutsos I."/>
            <person name="Sano M."/>
            <person name="Sasaki A."/>
            <person name="Sasakura Y."/>
            <person name="Shoguchi E."/>
            <person name="Shin-i T."/>
            <person name="Spagnuolo A."/>
            <person name="Stainier D."/>
            <person name="Suzuki M.M."/>
            <person name="Tassy O."/>
            <person name="Takatori N."/>
            <person name="Tokuoka M."/>
            <person name="Yagi K."/>
            <person name="Yoshizaki F."/>
            <person name="Wada S."/>
            <person name="Zhang C."/>
            <person name="Hyatt P.D."/>
            <person name="Larimer F."/>
            <person name="Detter C."/>
            <person name="Doggett N."/>
            <person name="Glavina T."/>
            <person name="Hawkins T."/>
            <person name="Richardson P."/>
            <person name="Lucas S."/>
            <person name="Kohara Y."/>
            <person name="Levine M."/>
            <person name="Satoh N."/>
            <person name="Rokhsar D.S."/>
        </authorList>
    </citation>
    <scope>NUCLEOTIDE SEQUENCE [LARGE SCALE GENOMIC DNA]</scope>
</reference>
<accession>F6W5H5</accession>
<dbReference type="Proteomes" id="UP000008144">
    <property type="component" value="Unassembled WGS sequence"/>
</dbReference>
<name>F6W5H5_CIOIN</name>
<evidence type="ECO:0000256" key="1">
    <source>
        <dbReference type="SAM" id="Coils"/>
    </source>
</evidence>